<evidence type="ECO:0000313" key="2">
    <source>
        <dbReference type="EMBL" id="MFC3212384.1"/>
    </source>
</evidence>
<proteinExistence type="predicted"/>
<keyword evidence="3" id="KW-1185">Reference proteome</keyword>
<gene>
    <name evidence="2" type="ORF">ACFOEJ_14945</name>
</gene>
<reference evidence="3" key="1">
    <citation type="journal article" date="2019" name="Int. J. Syst. Evol. Microbiol.">
        <title>The Global Catalogue of Microorganisms (GCM) 10K type strain sequencing project: providing services to taxonomists for standard genome sequencing and annotation.</title>
        <authorList>
            <consortium name="The Broad Institute Genomics Platform"/>
            <consortium name="The Broad Institute Genome Sequencing Center for Infectious Disease"/>
            <person name="Wu L."/>
            <person name="Ma J."/>
        </authorList>
    </citation>
    <scope>NUCLEOTIDE SEQUENCE [LARGE SCALE GENOMIC DNA]</scope>
    <source>
        <strain evidence="3">CCM 320</strain>
    </source>
</reference>
<dbReference type="PANTHER" id="PTHR37806">
    <property type="entry name" value="LMO0724 PROTEIN"/>
    <property type="match status" value="1"/>
</dbReference>
<dbReference type="PANTHER" id="PTHR37806:SF1">
    <property type="entry name" value="PEPTIDASE C39-LIKE DOMAIN-CONTAINING PROTEIN"/>
    <property type="match status" value="1"/>
</dbReference>
<dbReference type="Pfam" id="PF13529">
    <property type="entry name" value="Peptidase_C39_2"/>
    <property type="match status" value="1"/>
</dbReference>
<name>A0ABV7KSH8_PLAOK</name>
<dbReference type="EMBL" id="JBHRUJ010000017">
    <property type="protein sequence ID" value="MFC3212384.1"/>
    <property type="molecule type" value="Genomic_DNA"/>
</dbReference>
<comment type="caution">
    <text evidence="2">The sequence shown here is derived from an EMBL/GenBank/DDBJ whole genome shotgun (WGS) entry which is preliminary data.</text>
</comment>
<evidence type="ECO:0000259" key="1">
    <source>
        <dbReference type="Pfam" id="PF13529"/>
    </source>
</evidence>
<dbReference type="InterPro" id="IPR039564">
    <property type="entry name" value="Peptidase_C39-like"/>
</dbReference>
<protein>
    <submittedName>
        <fullName evidence="2">C39 family peptidase</fullName>
    </submittedName>
</protein>
<accession>A0ABV7KSH8</accession>
<dbReference type="Gene3D" id="3.90.70.10">
    <property type="entry name" value="Cysteine proteinases"/>
    <property type="match status" value="1"/>
</dbReference>
<organism evidence="2 3">
    <name type="scientific">Planomicrobium okeanokoites</name>
    <name type="common">Planococcus okeanokoites</name>
    <name type="synonym">Flavobacterium okeanokoites</name>
    <dbReference type="NCBI Taxonomy" id="244"/>
    <lineage>
        <taxon>Bacteria</taxon>
        <taxon>Bacillati</taxon>
        <taxon>Bacillota</taxon>
        <taxon>Bacilli</taxon>
        <taxon>Bacillales</taxon>
        <taxon>Caryophanaceae</taxon>
        <taxon>Planomicrobium</taxon>
    </lineage>
</organism>
<dbReference type="RefSeq" id="WP_117312890.1">
    <property type="nucleotide sequence ID" value="NZ_JBHRUJ010000017.1"/>
</dbReference>
<dbReference type="Proteomes" id="UP001595625">
    <property type="component" value="Unassembled WGS sequence"/>
</dbReference>
<evidence type="ECO:0000313" key="3">
    <source>
        <dbReference type="Proteomes" id="UP001595625"/>
    </source>
</evidence>
<sequence length="343" mass="38231">MKTSHKLIRFGAFFALSFFIVGFSPSSLGTSFKKIMADGFAIESPDQNVSSEAFLLTNSRNGQPLENYLLYLIDTSTSTLVDVIKSDEAGEMEADALVDGKEYRIRIVRADTDSGAVKLAEEKMYLHQPDDLPTTIETYVEREATHINVPILMQDPELPNGCEITTLTSALNHYRLKVSKTTMADDYLPKSSFTFKNGKRFGPDPHQAYAGDPRKENGGWYVFAEPIVEASKGIIDSKSSRLIAENVSGSTQEEILSYTDRNIPVIVWVTLDLSPPVTSGGWYIEETGDFHPSYSNLHSVVLDGWEDGNVYVMDPLKGRVSYPEKMFFDSYQAMGSQAVIVRR</sequence>
<feature type="domain" description="Peptidase C39-like" evidence="1">
    <location>
        <begin position="147"/>
        <end position="315"/>
    </location>
</feature>